<evidence type="ECO:0000256" key="1">
    <source>
        <dbReference type="SAM" id="MobiDB-lite"/>
    </source>
</evidence>
<feature type="compositionally biased region" description="Polar residues" evidence="1">
    <location>
        <begin position="170"/>
        <end position="180"/>
    </location>
</feature>
<feature type="compositionally biased region" description="Low complexity" evidence="1">
    <location>
        <begin position="150"/>
        <end position="169"/>
    </location>
</feature>
<name>A0A564RWJ6_BIFLI</name>
<protein>
    <submittedName>
        <fullName evidence="2">Uncharacterized protein</fullName>
    </submittedName>
</protein>
<proteinExistence type="predicted"/>
<dbReference type="AlphaFoldDB" id="A0A564RWJ6"/>
<gene>
    <name evidence="2" type="ORF">BLONGUMMC1_00632</name>
</gene>
<organism evidence="2 3">
    <name type="scientific">Bifidobacterium longum subsp. infantis</name>
    <dbReference type="NCBI Taxonomy" id="1682"/>
    <lineage>
        <taxon>Bacteria</taxon>
        <taxon>Bacillati</taxon>
        <taxon>Actinomycetota</taxon>
        <taxon>Actinomycetes</taxon>
        <taxon>Bifidobacteriales</taxon>
        <taxon>Bifidobacteriaceae</taxon>
        <taxon>Bifidobacterium</taxon>
    </lineage>
</organism>
<accession>A0A564RWJ6</accession>
<sequence>MRRSPHLVVGFGAFPGFEFQCGQFDGTHEVGGLLETIILGVGLAIDDCLLGERVADGGLQCVGDDLLSVVIVDLDGVVRLKPVEMRQQVVSQDNARLLAQIRLWVPMKRTWPGFGTIFSRLHMKTANPPWPRQGRSRAKWRNASSRRPRTACARASARPPPASCRGSPRTIGSNSQSAQRSGHYHLTNVKYK</sequence>
<feature type="region of interest" description="Disordered" evidence="1">
    <location>
        <begin position="125"/>
        <end position="192"/>
    </location>
</feature>
<evidence type="ECO:0000313" key="3">
    <source>
        <dbReference type="Proteomes" id="UP000319252"/>
    </source>
</evidence>
<dbReference type="Proteomes" id="UP000319252">
    <property type="component" value="Unassembled WGS sequence"/>
</dbReference>
<feature type="compositionally biased region" description="Basic residues" evidence="1">
    <location>
        <begin position="134"/>
        <end position="149"/>
    </location>
</feature>
<dbReference type="EMBL" id="CABHML010000026">
    <property type="protein sequence ID" value="VUW82434.1"/>
    <property type="molecule type" value="Genomic_DNA"/>
</dbReference>
<evidence type="ECO:0000313" key="2">
    <source>
        <dbReference type="EMBL" id="VUW82434.1"/>
    </source>
</evidence>
<reference evidence="2 3" key="1">
    <citation type="submission" date="2019-07" db="EMBL/GenBank/DDBJ databases">
        <authorList>
            <person name="Chang H.-W."/>
            <person name="Raman A."/>
            <person name="Venkatesh S."/>
            <person name="Gehrig J."/>
        </authorList>
    </citation>
    <scope>NUCLEOTIDE SEQUENCE [LARGE SCALE GENOMIC DNA]</scope>
    <source>
        <strain evidence="2">B.longum_ssp_infantis_4</strain>
    </source>
</reference>